<protein>
    <submittedName>
        <fullName evidence="2">Adenylosuccinate synthetase</fullName>
    </submittedName>
</protein>
<dbReference type="EMBL" id="JBEUSY010000195">
    <property type="protein sequence ID" value="KAL1242688.1"/>
    <property type="molecule type" value="Genomic_DNA"/>
</dbReference>
<dbReference type="Proteomes" id="UP001558632">
    <property type="component" value="Unassembled WGS sequence"/>
</dbReference>
<keyword evidence="3" id="KW-1185">Reference proteome</keyword>
<keyword evidence="1" id="KW-1133">Transmembrane helix</keyword>
<name>A0ABR3KTI0_TRISP</name>
<evidence type="ECO:0000313" key="3">
    <source>
        <dbReference type="Proteomes" id="UP001558632"/>
    </source>
</evidence>
<gene>
    <name evidence="2" type="ORF">TSPI_10095</name>
</gene>
<comment type="caution">
    <text evidence="2">The sequence shown here is derived from an EMBL/GenBank/DDBJ whole genome shotgun (WGS) entry which is preliminary data.</text>
</comment>
<keyword evidence="1" id="KW-0812">Transmembrane</keyword>
<evidence type="ECO:0000256" key="1">
    <source>
        <dbReference type="SAM" id="Phobius"/>
    </source>
</evidence>
<evidence type="ECO:0000313" key="2">
    <source>
        <dbReference type="EMBL" id="KAL1242688.1"/>
    </source>
</evidence>
<accession>A0ABR3KTI0</accession>
<sequence>MALPIKVESLNSIFGKSILICNTFGNTQTVVCIHFRFLDPEINFGANLRVSCGWSTTAAGVTREPPLPIPSSMVHIRQLKLHHTKQTSRRLSHLPFFSHSSNTANKQPANFVQLELLWLLLLLFLANLIVVVNRLLNPLRASSLSTLFAFLLLLLSIAFGVT</sequence>
<keyword evidence="1" id="KW-0472">Membrane</keyword>
<organism evidence="2 3">
    <name type="scientific">Trichinella spiralis</name>
    <name type="common">Trichina worm</name>
    <dbReference type="NCBI Taxonomy" id="6334"/>
    <lineage>
        <taxon>Eukaryota</taxon>
        <taxon>Metazoa</taxon>
        <taxon>Ecdysozoa</taxon>
        <taxon>Nematoda</taxon>
        <taxon>Enoplea</taxon>
        <taxon>Dorylaimia</taxon>
        <taxon>Trichinellida</taxon>
        <taxon>Trichinellidae</taxon>
        <taxon>Trichinella</taxon>
    </lineage>
</organism>
<feature type="transmembrane region" description="Helical" evidence="1">
    <location>
        <begin position="116"/>
        <end position="136"/>
    </location>
</feature>
<proteinExistence type="predicted"/>
<reference evidence="2 3" key="1">
    <citation type="submission" date="2024-07" db="EMBL/GenBank/DDBJ databases">
        <title>Enhanced genomic and transcriptomic resources for Trichinella pseudospiralis and T. spiralis underpin the discovery of pronounced molecular differences between stages and species.</title>
        <authorList>
            <person name="Pasi K.K."/>
            <person name="La Rosa G."/>
            <person name="Gomez-Morales M.A."/>
            <person name="Tosini F."/>
            <person name="Sumanam S."/>
            <person name="Young N.D."/>
            <person name="Chang B.C."/>
            <person name="Robin G.B."/>
        </authorList>
    </citation>
    <scope>NUCLEOTIDE SEQUENCE [LARGE SCALE GENOMIC DNA]</scope>
    <source>
        <strain evidence="2">ISS534</strain>
    </source>
</reference>
<feature type="transmembrane region" description="Helical" evidence="1">
    <location>
        <begin position="142"/>
        <end position="161"/>
    </location>
</feature>